<evidence type="ECO:0000259" key="3">
    <source>
        <dbReference type="Pfam" id="PF00501"/>
    </source>
</evidence>
<comment type="caution">
    <text evidence="5">The sequence shown here is derived from an EMBL/GenBank/DDBJ whole genome shotgun (WGS) entry which is preliminary data.</text>
</comment>
<evidence type="ECO:0000256" key="1">
    <source>
        <dbReference type="ARBA" id="ARBA00006432"/>
    </source>
</evidence>
<reference evidence="5 6" key="1">
    <citation type="submission" date="2018-05" db="EMBL/GenBank/DDBJ databases">
        <title>Genomic Encyclopedia of Type Strains, Phase IV (KMG-IV): sequencing the most valuable type-strain genomes for metagenomic binning, comparative biology and taxonomic classification.</title>
        <authorList>
            <person name="Goeker M."/>
        </authorList>
    </citation>
    <scope>NUCLEOTIDE SEQUENCE [LARGE SCALE GENOMIC DNA]</scope>
    <source>
        <strain evidence="5 6">DSM 28556</strain>
    </source>
</reference>
<evidence type="ECO:0000256" key="2">
    <source>
        <dbReference type="ARBA" id="ARBA00022598"/>
    </source>
</evidence>
<dbReference type="PANTHER" id="PTHR43201">
    <property type="entry name" value="ACYL-COA SYNTHETASE"/>
    <property type="match status" value="1"/>
</dbReference>
<protein>
    <submittedName>
        <fullName evidence="5">Fatty-acyl-CoA synthase</fullName>
    </submittedName>
</protein>
<dbReference type="InterPro" id="IPR025110">
    <property type="entry name" value="AMP-bd_C"/>
</dbReference>
<dbReference type="SUPFAM" id="SSF56801">
    <property type="entry name" value="Acetyl-CoA synthetase-like"/>
    <property type="match status" value="1"/>
</dbReference>
<organism evidence="5 6">
    <name type="scientific">Pseudogracilibacillus auburnensis</name>
    <dbReference type="NCBI Taxonomy" id="1494959"/>
    <lineage>
        <taxon>Bacteria</taxon>
        <taxon>Bacillati</taxon>
        <taxon>Bacillota</taxon>
        <taxon>Bacilli</taxon>
        <taxon>Bacillales</taxon>
        <taxon>Bacillaceae</taxon>
        <taxon>Pseudogracilibacillus</taxon>
    </lineage>
</organism>
<evidence type="ECO:0000313" key="5">
    <source>
        <dbReference type="EMBL" id="PXW90310.1"/>
    </source>
</evidence>
<dbReference type="GO" id="GO:0006631">
    <property type="term" value="P:fatty acid metabolic process"/>
    <property type="evidence" value="ECO:0007669"/>
    <property type="project" value="TreeGrafter"/>
</dbReference>
<accession>A0A2V3W8F5</accession>
<dbReference type="OrthoDB" id="9757771at2"/>
<feature type="domain" description="AMP-dependent synthetase/ligase" evidence="3">
    <location>
        <begin position="9"/>
        <end position="351"/>
    </location>
</feature>
<dbReference type="Gene3D" id="3.40.50.12780">
    <property type="entry name" value="N-terminal domain of ligase-like"/>
    <property type="match status" value="1"/>
</dbReference>
<keyword evidence="2" id="KW-0436">Ligase</keyword>
<dbReference type="InterPro" id="IPR042099">
    <property type="entry name" value="ANL_N_sf"/>
</dbReference>
<dbReference type="InterPro" id="IPR000873">
    <property type="entry name" value="AMP-dep_synth/lig_dom"/>
</dbReference>
<gene>
    <name evidence="5" type="ORF">DFR56_101221</name>
</gene>
<dbReference type="EMBL" id="QJJQ01000001">
    <property type="protein sequence ID" value="PXW90310.1"/>
    <property type="molecule type" value="Genomic_DNA"/>
</dbReference>
<sequence>MIKPNWILQRAALSPDKIALINVHTDEQWTYRKLKSEILQWIALFRKKNLNKGDRIAVLARNSPELFPIIFACGLEGFIYVPLNFRLSETEINELLMDSGAAILLYGKQLEKQIESVPFQPKVNLHINNTEQMKPALHVNRSDPWFMIYTGGTTGKPKGVVLSHEAVNVNAMNTIVSWGITEIDKTINYMPLFHTGGINALSIPILMAGGTVIIGDAFDSEEALRATDTYKATISLFVPTMYQSMVHHPYFQTSTFPSMNVFLSGGAPCPPNIYHHFHEKKLHFKEGYGLTEAGPNNFFIRSEQAQVKIGSVGKSMLLNEVMIVKEDGTPCRSGEVGELYVKGNHLFSYYWNQRKETEVNFVGEWFKTGDLAKFDEDGDYYIVGRKKDMIITGGENVYPQEVEQCLLNHEHINEVAVIGIPDEKWGERVVAFITVYHQQHYDEEAVRNYCKKYLGNYKIPKDFFILDEIPKTDVGKIDKSKLAKRLLKEAGK</sequence>
<dbReference type="Gene3D" id="3.30.300.30">
    <property type="match status" value="1"/>
</dbReference>
<feature type="domain" description="AMP-binding enzyme C-terminal" evidence="4">
    <location>
        <begin position="401"/>
        <end position="476"/>
    </location>
</feature>
<dbReference type="AlphaFoldDB" id="A0A2V3W8F5"/>
<evidence type="ECO:0000313" key="6">
    <source>
        <dbReference type="Proteomes" id="UP000247978"/>
    </source>
</evidence>
<dbReference type="PANTHER" id="PTHR43201:SF5">
    <property type="entry name" value="MEDIUM-CHAIN ACYL-COA LIGASE ACSF2, MITOCHONDRIAL"/>
    <property type="match status" value="1"/>
</dbReference>
<dbReference type="GO" id="GO:0031956">
    <property type="term" value="F:medium-chain fatty acid-CoA ligase activity"/>
    <property type="evidence" value="ECO:0007669"/>
    <property type="project" value="TreeGrafter"/>
</dbReference>
<dbReference type="PROSITE" id="PS00455">
    <property type="entry name" value="AMP_BINDING"/>
    <property type="match status" value="1"/>
</dbReference>
<comment type="similarity">
    <text evidence="1">Belongs to the ATP-dependent AMP-binding enzyme family.</text>
</comment>
<dbReference type="RefSeq" id="WP_110393581.1">
    <property type="nucleotide sequence ID" value="NZ_JBHUHB010000001.1"/>
</dbReference>
<dbReference type="Pfam" id="PF00501">
    <property type="entry name" value="AMP-binding"/>
    <property type="match status" value="1"/>
</dbReference>
<dbReference type="Pfam" id="PF13193">
    <property type="entry name" value="AMP-binding_C"/>
    <property type="match status" value="1"/>
</dbReference>
<dbReference type="InterPro" id="IPR020845">
    <property type="entry name" value="AMP-binding_CS"/>
</dbReference>
<dbReference type="InterPro" id="IPR045851">
    <property type="entry name" value="AMP-bd_C_sf"/>
</dbReference>
<keyword evidence="6" id="KW-1185">Reference proteome</keyword>
<dbReference type="FunFam" id="3.30.300.30:FF:000008">
    <property type="entry name" value="2,3-dihydroxybenzoate-AMP ligase"/>
    <property type="match status" value="1"/>
</dbReference>
<name>A0A2V3W8F5_9BACI</name>
<evidence type="ECO:0000259" key="4">
    <source>
        <dbReference type="Pfam" id="PF13193"/>
    </source>
</evidence>
<dbReference type="Proteomes" id="UP000247978">
    <property type="component" value="Unassembled WGS sequence"/>
</dbReference>
<proteinExistence type="inferred from homology"/>